<evidence type="ECO:0000313" key="4">
    <source>
        <dbReference type="Proteomes" id="UP000242219"/>
    </source>
</evidence>
<sequence length="189" mass="20164">MKKLLMVNLIMITLTNITAGSVYAGWRPSETETAKGHDIDITQTLSAKTITDFKTHYSYLDIYFEKAYGYAVFPTVTKGGIGIGAAHGKGEVYEKGNYIGTADLVQVTLGLQFGGQQYSEIVFFKDKATLEDFKAGKLKLGAQASAIAATSGVSADAAYSEGVAIATLSKSGLMYEAAIGGQKFTFKPK</sequence>
<comment type="caution">
    <text evidence="3">The sequence shown here is derived from an EMBL/GenBank/DDBJ whole genome shotgun (WGS) entry which is preliminary data.</text>
</comment>
<evidence type="ECO:0000259" key="2">
    <source>
        <dbReference type="Pfam" id="PF04366"/>
    </source>
</evidence>
<evidence type="ECO:0000313" key="3">
    <source>
        <dbReference type="EMBL" id="OQD45864.1"/>
    </source>
</evidence>
<feature type="signal peptide" evidence="1">
    <location>
        <begin position="1"/>
        <end position="24"/>
    </location>
</feature>
<proteinExistence type="predicted"/>
<reference evidence="3 4" key="1">
    <citation type="journal article" date="2016" name="Genome Announc.">
        <title>Draft Genome Sequence of the Anaerobic Ammonium-Oxidizing Bacterium 'Candidatus Brocadia sp. 40'.</title>
        <authorList>
            <person name="Ali M."/>
            <person name="Haroon M.F."/>
            <person name="Narita Y."/>
            <person name="Zhang L."/>
            <person name="Rangel Shaw D."/>
            <person name="Okabe S."/>
            <person name="Saikaly P.E."/>
        </authorList>
    </citation>
    <scope>NUCLEOTIDE SEQUENCE [LARGE SCALE GENOMIC DNA]</scope>
    <source>
        <strain evidence="3 4">40</strain>
    </source>
</reference>
<evidence type="ECO:0000256" key="1">
    <source>
        <dbReference type="SAM" id="SignalP"/>
    </source>
</evidence>
<keyword evidence="4" id="KW-1185">Reference proteome</keyword>
<protein>
    <recommendedName>
        <fullName evidence="2">Ysc84 actin-binding domain-containing protein</fullName>
    </recommendedName>
</protein>
<dbReference type="RefSeq" id="WP_070066979.1">
    <property type="nucleotide sequence ID" value="NZ_MJUW02000072.1"/>
</dbReference>
<dbReference type="AlphaFoldDB" id="A0A1V6M0C4"/>
<dbReference type="Pfam" id="PF04366">
    <property type="entry name" value="Ysc84"/>
    <property type="match status" value="1"/>
</dbReference>
<feature type="chain" id="PRO_5010705878" description="Ysc84 actin-binding domain-containing protein" evidence="1">
    <location>
        <begin position="25"/>
        <end position="189"/>
    </location>
</feature>
<feature type="domain" description="Ysc84 actin-binding" evidence="2">
    <location>
        <begin position="106"/>
        <end position="185"/>
    </location>
</feature>
<dbReference type="InterPro" id="IPR007461">
    <property type="entry name" value="Ysc84_actin-binding"/>
</dbReference>
<dbReference type="EMBL" id="MJUW02000072">
    <property type="protein sequence ID" value="OQD45864.1"/>
    <property type="molecule type" value="Genomic_DNA"/>
</dbReference>
<name>A0A1V6M0C4_9BACT</name>
<organism evidence="3 4">
    <name type="scientific">Candidatus Brocadia sapporoensis</name>
    <dbReference type="NCBI Taxonomy" id="392547"/>
    <lineage>
        <taxon>Bacteria</taxon>
        <taxon>Pseudomonadati</taxon>
        <taxon>Planctomycetota</taxon>
        <taxon>Candidatus Brocadiia</taxon>
        <taxon>Candidatus Brocadiales</taxon>
        <taxon>Candidatus Brocadiaceae</taxon>
        <taxon>Candidatus Brocadia</taxon>
    </lineage>
</organism>
<gene>
    <name evidence="3" type="ORF">BIY37_06300</name>
</gene>
<accession>A0A1V6M0C4</accession>
<dbReference type="Proteomes" id="UP000242219">
    <property type="component" value="Unassembled WGS sequence"/>
</dbReference>
<keyword evidence="1" id="KW-0732">Signal</keyword>